<name>A0A1G7UL90_PSEOR</name>
<evidence type="ECO:0000313" key="2">
    <source>
        <dbReference type="Proteomes" id="UP000198967"/>
    </source>
</evidence>
<protein>
    <submittedName>
        <fullName evidence="1">Uncharacterized protein</fullName>
    </submittedName>
</protein>
<dbReference type="EMBL" id="FNBE01000012">
    <property type="protein sequence ID" value="SDG48118.1"/>
    <property type="molecule type" value="Genomic_DNA"/>
</dbReference>
<dbReference type="Proteomes" id="UP000198967">
    <property type="component" value="Unassembled WGS sequence"/>
</dbReference>
<reference evidence="1 2" key="1">
    <citation type="submission" date="2016-10" db="EMBL/GenBank/DDBJ databases">
        <authorList>
            <person name="de Groot N.N."/>
        </authorList>
    </citation>
    <scope>NUCLEOTIDE SEQUENCE [LARGE SCALE GENOMIC DNA]</scope>
    <source>
        <strain evidence="1 2">CGMCC 4.3143</strain>
    </source>
</reference>
<accession>A0A1G7UL90</accession>
<organism evidence="1 2">
    <name type="scientific">Pseudonocardia oroxyli</name>
    <dbReference type="NCBI Taxonomy" id="366584"/>
    <lineage>
        <taxon>Bacteria</taxon>
        <taxon>Bacillati</taxon>
        <taxon>Actinomycetota</taxon>
        <taxon>Actinomycetes</taxon>
        <taxon>Pseudonocardiales</taxon>
        <taxon>Pseudonocardiaceae</taxon>
        <taxon>Pseudonocardia</taxon>
    </lineage>
</organism>
<dbReference type="AlphaFoldDB" id="A0A1G7UL90"/>
<gene>
    <name evidence="1" type="ORF">SAMN05216377_11277</name>
</gene>
<keyword evidence="2" id="KW-1185">Reference proteome</keyword>
<evidence type="ECO:0000313" key="1">
    <source>
        <dbReference type="EMBL" id="SDG48118.1"/>
    </source>
</evidence>
<proteinExistence type="predicted"/>
<sequence length="48" mass="5329">MLSISACVKLTIEKFGRETDEERSMTEWLVVTAIVPGTMSAGRVWVTV</sequence>